<accession>A0A1M6A0C5</accession>
<evidence type="ECO:0000256" key="1">
    <source>
        <dbReference type="SAM" id="SignalP"/>
    </source>
</evidence>
<evidence type="ECO:0000259" key="2">
    <source>
        <dbReference type="Pfam" id="PF13568"/>
    </source>
</evidence>
<evidence type="ECO:0000313" key="4">
    <source>
        <dbReference type="Proteomes" id="UP000184418"/>
    </source>
</evidence>
<sequence length="233" mass="24952">MKKIAVLALSLLSVSAAKAQDAGGFRIGVKAGATYSTVNGRDSEKLFNNGQDNKLGFNAGLAFTIPLTSDGFASFAPEILLNRKGYEAKSQTTTGLPAGVSKVENEYKRTLTYIEVPLLAKINAGGLFFELGPQVGYMARSSQDQQTITKFTNGDKDKVNDNTSDGKEDLASFDIGGIAGVGYQTESGLSIGVRYNQGFKTLFDTKNVNGKDEDRAFNTAYMLQIGYLLPLGK</sequence>
<dbReference type="OrthoDB" id="838174at2"/>
<dbReference type="Proteomes" id="UP000184418">
    <property type="component" value="Unassembled WGS sequence"/>
</dbReference>
<proteinExistence type="predicted"/>
<evidence type="ECO:0000313" key="3">
    <source>
        <dbReference type="EMBL" id="SHI29613.1"/>
    </source>
</evidence>
<feature type="chain" id="PRO_5012725721" evidence="1">
    <location>
        <begin position="20"/>
        <end position="233"/>
    </location>
</feature>
<name>A0A1M6A0C5_9BACT</name>
<dbReference type="EMBL" id="FQYN01000001">
    <property type="protein sequence ID" value="SHI29613.1"/>
    <property type="molecule type" value="Genomic_DNA"/>
</dbReference>
<organism evidence="3 4">
    <name type="scientific">Hymenobacter daecheongensis DSM 21074</name>
    <dbReference type="NCBI Taxonomy" id="1121955"/>
    <lineage>
        <taxon>Bacteria</taxon>
        <taxon>Pseudomonadati</taxon>
        <taxon>Bacteroidota</taxon>
        <taxon>Cytophagia</taxon>
        <taxon>Cytophagales</taxon>
        <taxon>Hymenobacteraceae</taxon>
        <taxon>Hymenobacter</taxon>
    </lineage>
</organism>
<keyword evidence="1" id="KW-0732">Signal</keyword>
<dbReference type="STRING" id="1121955.SAMN02745146_0413"/>
<dbReference type="RefSeq" id="WP_073104689.1">
    <property type="nucleotide sequence ID" value="NZ_FQYN01000001.1"/>
</dbReference>
<feature type="domain" description="Outer membrane protein beta-barrel" evidence="2">
    <location>
        <begin position="19"/>
        <end position="203"/>
    </location>
</feature>
<reference evidence="3 4" key="1">
    <citation type="submission" date="2016-11" db="EMBL/GenBank/DDBJ databases">
        <authorList>
            <person name="Jaros S."/>
            <person name="Januszkiewicz K."/>
            <person name="Wedrychowicz H."/>
        </authorList>
    </citation>
    <scope>NUCLEOTIDE SEQUENCE [LARGE SCALE GENOMIC DNA]</scope>
    <source>
        <strain evidence="3 4">DSM 21074</strain>
    </source>
</reference>
<gene>
    <name evidence="3" type="ORF">SAMN02745146_0413</name>
</gene>
<dbReference type="InterPro" id="IPR025665">
    <property type="entry name" value="Beta-barrel_OMP_2"/>
</dbReference>
<keyword evidence="4" id="KW-1185">Reference proteome</keyword>
<feature type="signal peptide" evidence="1">
    <location>
        <begin position="1"/>
        <end position="19"/>
    </location>
</feature>
<dbReference type="AlphaFoldDB" id="A0A1M6A0C5"/>
<protein>
    <submittedName>
        <fullName evidence="3">Outer membrane protein beta-barrel domain-containing protein</fullName>
    </submittedName>
</protein>
<dbReference type="Pfam" id="PF13568">
    <property type="entry name" value="OMP_b-brl_2"/>
    <property type="match status" value="1"/>
</dbReference>